<reference evidence="10" key="1">
    <citation type="submission" date="2009-01" db="EMBL/GenBank/DDBJ databases">
        <title>Complete sequence of Anaeromyxobacter dehalogenans 2CP-1.</title>
        <authorList>
            <consortium name="US DOE Joint Genome Institute"/>
            <person name="Lucas S."/>
            <person name="Copeland A."/>
            <person name="Lapidus A."/>
            <person name="Glavina del Rio T."/>
            <person name="Dalin E."/>
            <person name="Tice H."/>
            <person name="Bruce D."/>
            <person name="Goodwin L."/>
            <person name="Pitluck S."/>
            <person name="Saunders E."/>
            <person name="Brettin T."/>
            <person name="Detter J.C."/>
            <person name="Han C."/>
            <person name="Larimer F."/>
            <person name="Land M."/>
            <person name="Hauser L."/>
            <person name="Kyrpides N."/>
            <person name="Ovchinnikova G."/>
            <person name="Beliaev A.S."/>
            <person name="Richardson P."/>
        </authorList>
    </citation>
    <scope>NUCLEOTIDE SEQUENCE</scope>
    <source>
        <strain evidence="10">2CP-1</strain>
    </source>
</reference>
<evidence type="ECO:0000256" key="5">
    <source>
        <dbReference type="ARBA" id="ARBA00022989"/>
    </source>
</evidence>
<evidence type="ECO:0000256" key="2">
    <source>
        <dbReference type="ARBA" id="ARBA00005236"/>
    </source>
</evidence>
<keyword evidence="4 7" id="KW-0812">Transmembrane</keyword>
<evidence type="ECO:0000259" key="8">
    <source>
        <dbReference type="Pfam" id="PF02687"/>
    </source>
</evidence>
<dbReference type="Proteomes" id="UP000007089">
    <property type="component" value="Chromosome"/>
</dbReference>
<dbReference type="InterPro" id="IPR003838">
    <property type="entry name" value="ABC3_permease_C"/>
</dbReference>
<proteinExistence type="inferred from homology"/>
<feature type="transmembrane region" description="Helical" evidence="7">
    <location>
        <begin position="709"/>
        <end position="730"/>
    </location>
</feature>
<dbReference type="EMBL" id="CP001359">
    <property type="protein sequence ID" value="ACL66179.1"/>
    <property type="molecule type" value="Genomic_DNA"/>
</dbReference>
<feature type="domain" description="MacB-like periplasmic core" evidence="9">
    <location>
        <begin position="433"/>
        <end position="566"/>
    </location>
</feature>
<feature type="transmembrane region" description="Helical" evidence="7">
    <location>
        <begin position="653"/>
        <end position="674"/>
    </location>
</feature>
<evidence type="ECO:0000256" key="7">
    <source>
        <dbReference type="SAM" id="Phobius"/>
    </source>
</evidence>
<feature type="domain" description="ABC3 transporter permease C-terminal" evidence="8">
    <location>
        <begin position="268"/>
        <end position="388"/>
    </location>
</feature>
<feature type="transmembrane region" description="Helical" evidence="7">
    <location>
        <begin position="20"/>
        <end position="38"/>
    </location>
</feature>
<sequence length="786" mass="82092">MSALDHKAWHDLGRMRGQAVAVGALIASAMAVWVTTVLTERAMLRTRDAYYARQRFADAFASVRRAPEPVGARLAAVAGVAEVETRVIWPGRLDLPDARRARATFVSLPDRAAPRLNVLALRAGRLPLPGERGVAVLTEGFAVANRLGPGDDLAAVLNGRRTRLRVVGVALSPEYVYAVGPGMLFPDDRSFGVVWAPRTDLAEAAGLDGAFNAVALRLGPGAAEPDVLAAVDRVLEPWGGVGAHARRDQASHRYLSDELTQLRALALVMPAIFLGVAAFLLSVIVSRLVAQQRPQVGMLKALGYSDLALAIHYAKLVGVVVAAGAAAGAAGGALLGRGLARMYAEFYRFPFLVYADAPAVVASGAALCALAALVGVAAAVARAARLPPAEAMRPEPPPAFRATRLDRLLAQPGVPPAWRMVLRNLSRRPVRAGLSALGVACGIAVIVLAGAMQDALHHLLGVQFREARREDAIVVFTEAVGADALAELRALPGVRAAEPFRGVPATLRSGPRSHRTEIAGLDPGARLWRLVDASGREVPVPPAGVVLSSQLARMLAVGPGDTVLAEVHEGRRPVLALPVAALVDDFVGVSATLSRARLDAALGDGPRASGALLALATGAGPQVEARLAERPRVAAVTLGDELRRSMETVIGRFMGGVVAVLAGFALVLAGGVIYNAARVAHAERQRELATLQVLGFTPGEAWRILAGELAVLVLLAIPAGCALGLGLATLTSRLVSSDLFRLPVVISPGTWARAVGVVCAASGLLVALARRWVGKVDLVEVLKARE</sequence>
<name>B8JEN3_ANAD2</name>
<dbReference type="AlphaFoldDB" id="B8JEN3"/>
<dbReference type="Pfam" id="PF02687">
    <property type="entry name" value="FtsX"/>
    <property type="match status" value="2"/>
</dbReference>
<evidence type="ECO:0000256" key="3">
    <source>
        <dbReference type="ARBA" id="ARBA00022475"/>
    </source>
</evidence>
<dbReference type="RefSeq" id="WP_012633932.1">
    <property type="nucleotide sequence ID" value="NC_011891.1"/>
</dbReference>
<keyword evidence="11" id="KW-1185">Reference proteome</keyword>
<keyword evidence="5 7" id="KW-1133">Transmembrane helix</keyword>
<feature type="transmembrane region" description="Helical" evidence="7">
    <location>
        <begin position="432"/>
        <end position="451"/>
    </location>
</feature>
<gene>
    <name evidence="10" type="ordered locus">A2cp1_2842</name>
</gene>
<dbReference type="Pfam" id="PF12704">
    <property type="entry name" value="MacB_PCD"/>
    <property type="match status" value="1"/>
</dbReference>
<dbReference type="GO" id="GO:0098797">
    <property type="term" value="C:plasma membrane protein complex"/>
    <property type="evidence" value="ECO:0007669"/>
    <property type="project" value="TreeGrafter"/>
</dbReference>
<feature type="transmembrane region" description="Helical" evidence="7">
    <location>
        <begin position="264"/>
        <end position="290"/>
    </location>
</feature>
<evidence type="ECO:0000313" key="11">
    <source>
        <dbReference type="Proteomes" id="UP000007089"/>
    </source>
</evidence>
<comment type="similarity">
    <text evidence="2">Belongs to the ABC-4 integral membrane protein family. LolC/E subfamily.</text>
</comment>
<evidence type="ECO:0000313" key="10">
    <source>
        <dbReference type="EMBL" id="ACL66179.1"/>
    </source>
</evidence>
<dbReference type="InterPro" id="IPR025857">
    <property type="entry name" value="MacB_PCD"/>
</dbReference>
<comment type="subcellular location">
    <subcellularLocation>
        <location evidence="1">Cell membrane</location>
        <topology evidence="1">Multi-pass membrane protein</topology>
    </subcellularLocation>
</comment>
<dbReference type="KEGG" id="acp:A2cp1_2842"/>
<evidence type="ECO:0000256" key="6">
    <source>
        <dbReference type="ARBA" id="ARBA00023136"/>
    </source>
</evidence>
<evidence type="ECO:0000256" key="4">
    <source>
        <dbReference type="ARBA" id="ARBA00022692"/>
    </source>
</evidence>
<evidence type="ECO:0000256" key="1">
    <source>
        <dbReference type="ARBA" id="ARBA00004651"/>
    </source>
</evidence>
<accession>B8JEN3</accession>
<dbReference type="PANTHER" id="PTHR30489">
    <property type="entry name" value="LIPOPROTEIN-RELEASING SYSTEM TRANSMEMBRANE PROTEIN LOLE"/>
    <property type="match status" value="1"/>
</dbReference>
<evidence type="ECO:0000259" key="9">
    <source>
        <dbReference type="Pfam" id="PF12704"/>
    </source>
</evidence>
<dbReference type="HOGENOM" id="CLU_005531_2_0_7"/>
<feature type="transmembrane region" description="Helical" evidence="7">
    <location>
        <begin position="357"/>
        <end position="381"/>
    </location>
</feature>
<feature type="domain" description="ABC3 transporter permease C-terminal" evidence="8">
    <location>
        <begin position="660"/>
        <end position="770"/>
    </location>
</feature>
<protein>
    <submittedName>
        <fullName evidence="10">Uncharacterized protein</fullName>
    </submittedName>
</protein>
<feature type="transmembrane region" description="Helical" evidence="7">
    <location>
        <begin position="310"/>
        <end position="336"/>
    </location>
</feature>
<feature type="transmembrane region" description="Helical" evidence="7">
    <location>
        <begin position="751"/>
        <end position="773"/>
    </location>
</feature>
<dbReference type="PANTHER" id="PTHR30489:SF0">
    <property type="entry name" value="LIPOPROTEIN-RELEASING SYSTEM TRANSMEMBRANE PROTEIN LOLE"/>
    <property type="match status" value="1"/>
</dbReference>
<keyword evidence="6 7" id="KW-0472">Membrane</keyword>
<organism evidence="10 11">
    <name type="scientific">Anaeromyxobacter dehalogenans (strain ATCC BAA-258 / DSM 21875 / 2CP-1)</name>
    <dbReference type="NCBI Taxonomy" id="455488"/>
    <lineage>
        <taxon>Bacteria</taxon>
        <taxon>Pseudomonadati</taxon>
        <taxon>Myxococcota</taxon>
        <taxon>Myxococcia</taxon>
        <taxon>Myxococcales</taxon>
        <taxon>Cystobacterineae</taxon>
        <taxon>Anaeromyxobacteraceae</taxon>
        <taxon>Anaeromyxobacter</taxon>
    </lineage>
</organism>
<dbReference type="InterPro" id="IPR051447">
    <property type="entry name" value="Lipoprotein-release_system"/>
</dbReference>
<dbReference type="GO" id="GO:0044874">
    <property type="term" value="P:lipoprotein localization to outer membrane"/>
    <property type="evidence" value="ECO:0007669"/>
    <property type="project" value="TreeGrafter"/>
</dbReference>
<keyword evidence="3" id="KW-1003">Cell membrane</keyword>